<protein>
    <recommendedName>
        <fullName evidence="3">Periplasmic protein</fullName>
    </recommendedName>
</protein>
<dbReference type="STRING" id="709032.Sulku_2300"/>
<keyword evidence="2" id="KW-1185">Reference proteome</keyword>
<accession>E4TX94</accession>
<evidence type="ECO:0000313" key="1">
    <source>
        <dbReference type="EMBL" id="ADR34960.1"/>
    </source>
</evidence>
<gene>
    <name evidence="1" type="ordered locus">Sulku_2300</name>
</gene>
<organism evidence="1 2">
    <name type="scientific">Sulfuricurvum kujiense (strain ATCC BAA-921 / DSM 16994 / JCM 11577 / YK-1)</name>
    <dbReference type="NCBI Taxonomy" id="709032"/>
    <lineage>
        <taxon>Bacteria</taxon>
        <taxon>Pseudomonadati</taxon>
        <taxon>Campylobacterota</taxon>
        <taxon>Epsilonproteobacteria</taxon>
        <taxon>Campylobacterales</taxon>
        <taxon>Sulfurimonadaceae</taxon>
        <taxon>Sulfuricurvum</taxon>
    </lineage>
</organism>
<dbReference type="EMBL" id="CP002355">
    <property type="protein sequence ID" value="ADR34960.1"/>
    <property type="molecule type" value="Genomic_DNA"/>
</dbReference>
<dbReference type="OrthoDB" id="5338450at2"/>
<evidence type="ECO:0000313" key="2">
    <source>
        <dbReference type="Proteomes" id="UP000008721"/>
    </source>
</evidence>
<dbReference type="KEGG" id="sku:Sulku_2300"/>
<dbReference type="HOGENOM" id="CLU_1243459_0_0_7"/>
<dbReference type="Proteomes" id="UP000008721">
    <property type="component" value="Chromosome"/>
</dbReference>
<sequence length="208" mass="23522">MNRFLSLFFLPLLLFGESFNTHITFKGEAILSLRTVTQAFNAVGYKLDIDSFDFENNSGELSAIAIGNKPLSISGLDENLKNEGIQVEKIFLHNNDLSLALDAQGSVWNTLLLQEEGVELKHVKTAQWFRLGKAQHIYIQPPYTGKWYPDIAILDRSMHLISSFRAADSKEELQLEVPEGAYYLKVSNVQGMKMLKEGMWIEPTNPVQ</sequence>
<evidence type="ECO:0008006" key="3">
    <source>
        <dbReference type="Google" id="ProtNLM"/>
    </source>
</evidence>
<name>E4TX94_SULKY</name>
<proteinExistence type="predicted"/>
<dbReference type="RefSeq" id="WP_013461157.1">
    <property type="nucleotide sequence ID" value="NC_014762.1"/>
</dbReference>
<dbReference type="AlphaFoldDB" id="E4TX94"/>
<reference evidence="1 2" key="1">
    <citation type="journal article" date="2012" name="Stand. Genomic Sci.">
        <title>Complete genome sequence of the sulfur compounds oxidizing chemolithoautotroph Sulfuricurvum kujiense type strain (YK-1(T)).</title>
        <authorList>
            <person name="Han C."/>
            <person name="Kotsyurbenko O."/>
            <person name="Chertkov O."/>
            <person name="Held B."/>
            <person name="Lapidus A."/>
            <person name="Nolan M."/>
            <person name="Lucas S."/>
            <person name="Hammon N."/>
            <person name="Deshpande S."/>
            <person name="Cheng J.F."/>
            <person name="Tapia R."/>
            <person name="Goodwin L.A."/>
            <person name="Pitluck S."/>
            <person name="Liolios K."/>
            <person name="Pagani I."/>
            <person name="Ivanova N."/>
            <person name="Mavromatis K."/>
            <person name="Mikhailova N."/>
            <person name="Pati A."/>
            <person name="Chen A."/>
            <person name="Palaniappan K."/>
            <person name="Land M."/>
            <person name="Hauser L."/>
            <person name="Chang Y.J."/>
            <person name="Jeffries C.D."/>
            <person name="Brambilla E.M."/>
            <person name="Rohde M."/>
            <person name="Spring S."/>
            <person name="Sikorski J."/>
            <person name="Goker M."/>
            <person name="Woyke T."/>
            <person name="Bristow J."/>
            <person name="Eisen J.A."/>
            <person name="Markowitz V."/>
            <person name="Hugenholtz P."/>
            <person name="Kyrpides N.C."/>
            <person name="Klenk H.P."/>
            <person name="Detter J.C."/>
        </authorList>
    </citation>
    <scope>NUCLEOTIDE SEQUENCE [LARGE SCALE GENOMIC DNA]</scope>
    <source>
        <strain evidence="2">ATCC BAA-921 / DSM 16994 / JCM 11577 / YK-1</strain>
    </source>
</reference>